<dbReference type="EC" id="1.4.3.16" evidence="4 10"/>
<dbReference type="PANTHER" id="PTHR42716:SF2">
    <property type="entry name" value="L-ASPARTATE OXIDASE, CHLOROPLASTIC"/>
    <property type="match status" value="1"/>
</dbReference>
<dbReference type="Gene3D" id="3.50.50.60">
    <property type="entry name" value="FAD/NAD(P)-binding domain"/>
    <property type="match status" value="1"/>
</dbReference>
<evidence type="ECO:0000256" key="10">
    <source>
        <dbReference type="NCBIfam" id="TIGR00551"/>
    </source>
</evidence>
<dbReference type="SUPFAM" id="SSF51905">
    <property type="entry name" value="FAD/NAD(P)-binding domain"/>
    <property type="match status" value="1"/>
</dbReference>
<comment type="similarity">
    <text evidence="3 11">Belongs to the FAD-dependent oxidoreductase 2 family. NadB subfamily.</text>
</comment>
<comment type="catalytic activity">
    <reaction evidence="9">
        <text>L-aspartate + O2 = iminosuccinate + H2O2</text>
        <dbReference type="Rhea" id="RHEA:25876"/>
        <dbReference type="ChEBI" id="CHEBI:15379"/>
        <dbReference type="ChEBI" id="CHEBI:16240"/>
        <dbReference type="ChEBI" id="CHEBI:29991"/>
        <dbReference type="ChEBI" id="CHEBI:77875"/>
        <dbReference type="EC" id="1.4.3.16"/>
    </reaction>
    <physiologicalReaction direction="left-to-right" evidence="9">
        <dbReference type="Rhea" id="RHEA:25877"/>
    </physiologicalReaction>
</comment>
<dbReference type="RefSeq" id="WP_281447506.1">
    <property type="nucleotide sequence ID" value="NZ_JASBAO010000001.1"/>
</dbReference>
<dbReference type="InterPro" id="IPR027477">
    <property type="entry name" value="Succ_DH/fumarate_Rdtase_cat_sf"/>
</dbReference>
<comment type="cofactor">
    <cofactor evidence="1 11">
        <name>FAD</name>
        <dbReference type="ChEBI" id="CHEBI:57692"/>
    </cofactor>
</comment>
<reference evidence="14" key="1">
    <citation type="submission" date="2023-05" db="EMBL/GenBank/DDBJ databases">
        <title>Whole genome sequence of Commensalibacter sp.</title>
        <authorList>
            <person name="Charoenyingcharoen P."/>
            <person name="Yukphan P."/>
        </authorList>
    </citation>
    <scope>NUCLEOTIDE SEQUENCE</scope>
    <source>
        <strain evidence="14">TBRC 16381</strain>
    </source>
</reference>
<proteinExistence type="inferred from homology"/>
<name>A0ABT6PZT2_9PROT</name>
<dbReference type="PANTHER" id="PTHR42716">
    <property type="entry name" value="L-ASPARTATE OXIDASE"/>
    <property type="match status" value="1"/>
</dbReference>
<dbReference type="SUPFAM" id="SSF56425">
    <property type="entry name" value="Succinate dehydrogenase/fumarate reductase flavoprotein, catalytic domain"/>
    <property type="match status" value="1"/>
</dbReference>
<evidence type="ECO:0000259" key="13">
    <source>
        <dbReference type="Pfam" id="PF02910"/>
    </source>
</evidence>
<dbReference type="Proteomes" id="UP001431634">
    <property type="component" value="Unassembled WGS sequence"/>
</dbReference>
<evidence type="ECO:0000256" key="4">
    <source>
        <dbReference type="ARBA" id="ARBA00012173"/>
    </source>
</evidence>
<dbReference type="InterPro" id="IPR036188">
    <property type="entry name" value="FAD/NAD-bd_sf"/>
</dbReference>
<dbReference type="InterPro" id="IPR037099">
    <property type="entry name" value="Fum_R/Succ_DH_flav-like_C_sf"/>
</dbReference>
<protein>
    <recommendedName>
        <fullName evidence="4 10">L-aspartate oxidase</fullName>
        <ecNumber evidence="4 10">1.4.3.16</ecNumber>
    </recommendedName>
</protein>
<keyword evidence="15" id="KW-1185">Reference proteome</keyword>
<dbReference type="Pfam" id="PF00890">
    <property type="entry name" value="FAD_binding_2"/>
    <property type="match status" value="1"/>
</dbReference>
<dbReference type="Gene3D" id="3.90.700.10">
    <property type="entry name" value="Succinate dehydrogenase/fumarate reductase flavoprotein, catalytic domain"/>
    <property type="match status" value="1"/>
</dbReference>
<organism evidence="14 15">
    <name type="scientific">Commensalibacter oyaizuii</name>
    <dbReference type="NCBI Taxonomy" id="3043873"/>
    <lineage>
        <taxon>Bacteria</taxon>
        <taxon>Pseudomonadati</taxon>
        <taxon>Pseudomonadota</taxon>
        <taxon>Alphaproteobacteria</taxon>
        <taxon>Acetobacterales</taxon>
        <taxon>Acetobacteraceae</taxon>
    </lineage>
</organism>
<evidence type="ECO:0000313" key="14">
    <source>
        <dbReference type="EMBL" id="MDI2090360.1"/>
    </source>
</evidence>
<comment type="subcellular location">
    <subcellularLocation>
        <location evidence="11">Cytoplasm</location>
    </subcellularLocation>
</comment>
<dbReference type="InterPro" id="IPR005288">
    <property type="entry name" value="NadB"/>
</dbReference>
<comment type="function">
    <text evidence="11">Catalyzes the oxidation of L-aspartate to iminoaspartate.</text>
</comment>
<feature type="domain" description="FAD-dependent oxidoreductase 2 FAD-binding" evidence="12">
    <location>
        <begin position="9"/>
        <end position="375"/>
    </location>
</feature>
<evidence type="ECO:0000256" key="11">
    <source>
        <dbReference type="RuleBase" id="RU362049"/>
    </source>
</evidence>
<comment type="pathway">
    <text evidence="2 11">Cofactor biosynthesis; NAD(+) biosynthesis; iminoaspartate from L-aspartate (oxidase route): step 1/1.</text>
</comment>
<keyword evidence="7 11" id="KW-0274">FAD</keyword>
<dbReference type="Gene3D" id="1.20.58.100">
    <property type="entry name" value="Fumarate reductase/succinate dehydrogenase flavoprotein-like, C-terminal domain"/>
    <property type="match status" value="1"/>
</dbReference>
<evidence type="ECO:0000256" key="1">
    <source>
        <dbReference type="ARBA" id="ARBA00001974"/>
    </source>
</evidence>
<dbReference type="NCBIfam" id="TIGR00551">
    <property type="entry name" value="nadB"/>
    <property type="match status" value="1"/>
</dbReference>
<keyword evidence="8 11" id="KW-0560">Oxidoreductase</keyword>
<comment type="caution">
    <text evidence="14">The sequence shown here is derived from an EMBL/GenBank/DDBJ whole genome shotgun (WGS) entry which is preliminary data.</text>
</comment>
<dbReference type="InterPro" id="IPR003953">
    <property type="entry name" value="FAD-dep_OxRdtase_2_FAD-bd"/>
</dbReference>
<gene>
    <name evidence="14" type="ORF">QJV27_03005</name>
</gene>
<keyword evidence="5 11" id="KW-0285">Flavoprotein</keyword>
<evidence type="ECO:0000256" key="5">
    <source>
        <dbReference type="ARBA" id="ARBA00022630"/>
    </source>
</evidence>
<dbReference type="InterPro" id="IPR015939">
    <property type="entry name" value="Fum_Rdtase/Succ_DH_flav-like_C"/>
</dbReference>
<evidence type="ECO:0000256" key="2">
    <source>
        <dbReference type="ARBA" id="ARBA00004950"/>
    </source>
</evidence>
<dbReference type="NCBIfam" id="NF005701">
    <property type="entry name" value="PRK07512.1"/>
    <property type="match status" value="1"/>
</dbReference>
<dbReference type="Pfam" id="PF02910">
    <property type="entry name" value="Succ_DH_flav_C"/>
    <property type="match status" value="1"/>
</dbReference>
<dbReference type="GO" id="GO:0008734">
    <property type="term" value="F:L-aspartate oxidase activity"/>
    <property type="evidence" value="ECO:0007669"/>
    <property type="project" value="UniProtKB-EC"/>
</dbReference>
<evidence type="ECO:0000259" key="12">
    <source>
        <dbReference type="Pfam" id="PF00890"/>
    </source>
</evidence>
<evidence type="ECO:0000256" key="9">
    <source>
        <dbReference type="ARBA" id="ARBA00048305"/>
    </source>
</evidence>
<accession>A0ABT6PZT2</accession>
<sequence>MITSLKTQIVVVGSGLAGMITALQCAPNSVILITQGKLGQHTSSALAQGGIAAACWGDDSCDNHEQDTMAAGAGLCDPKVVHDILSMGGDAISLLQQYGVIFDHDGQGNPTLGLEGAHSHRRIFHINGDATGKGIIHALCDAVLKASHITVMSDSLVTQLILVDGEVSGVCVQHGDQPIKISASHVVLATGGIGGLYGDSTNPLSNFGQGIALAANAGATLADLEFVQFHPTALDTPRFPEALISEAVRGEGAILLNEKQERFLKDYKGQELAPRDVIARAITREIQRGGRVYLDATKALGDHFKDRFPSIDALCKEAGINPAQDLIPVKPVEHFHMGGVATNSDGQTSVTGLWAVGECAATGLHGANRLASNSLLEATVMGIRVARSILAQGDKNIKEDRVVKNISPFVFDLSPVQGVMNNLLGIIRYEDGLIKAVQKLLRIIQCSKNHHYPAQVALMISVSAFLRKESIGSHFRTDYPETLPKSQRSFATYQQCLSIAQQFI</sequence>
<evidence type="ECO:0000313" key="15">
    <source>
        <dbReference type="Proteomes" id="UP001431634"/>
    </source>
</evidence>
<dbReference type="EMBL" id="JASBAO010000001">
    <property type="protein sequence ID" value="MDI2090360.1"/>
    <property type="molecule type" value="Genomic_DNA"/>
</dbReference>
<keyword evidence="6 11" id="KW-0662">Pyridine nucleotide biosynthesis</keyword>
<evidence type="ECO:0000256" key="8">
    <source>
        <dbReference type="ARBA" id="ARBA00023002"/>
    </source>
</evidence>
<evidence type="ECO:0000256" key="6">
    <source>
        <dbReference type="ARBA" id="ARBA00022642"/>
    </source>
</evidence>
<feature type="domain" description="Fumarate reductase/succinate dehydrogenase flavoprotein-like C-terminal" evidence="13">
    <location>
        <begin position="455"/>
        <end position="482"/>
    </location>
</feature>
<dbReference type="SUPFAM" id="SSF46977">
    <property type="entry name" value="Succinate dehydrogenase/fumarate reductase flavoprotein C-terminal domain"/>
    <property type="match status" value="1"/>
</dbReference>
<evidence type="ECO:0000256" key="3">
    <source>
        <dbReference type="ARBA" id="ARBA00008562"/>
    </source>
</evidence>
<evidence type="ECO:0000256" key="7">
    <source>
        <dbReference type="ARBA" id="ARBA00022827"/>
    </source>
</evidence>
<dbReference type="PRINTS" id="PR00368">
    <property type="entry name" value="FADPNR"/>
</dbReference>